<dbReference type="GO" id="GO:0004312">
    <property type="term" value="F:fatty acid synthase activity"/>
    <property type="evidence" value="ECO:0007669"/>
    <property type="project" value="TreeGrafter"/>
</dbReference>
<dbReference type="Gene3D" id="3.40.50.150">
    <property type="entry name" value="Vaccinia Virus protein VP39"/>
    <property type="match status" value="1"/>
</dbReference>
<dbReference type="Gene3D" id="3.40.47.10">
    <property type="match status" value="1"/>
</dbReference>
<dbReference type="InterPro" id="IPR014031">
    <property type="entry name" value="Ketoacyl_synth_C"/>
</dbReference>
<dbReference type="SUPFAM" id="SSF52151">
    <property type="entry name" value="FabD/lysophospholipase-like"/>
    <property type="match status" value="1"/>
</dbReference>
<dbReference type="InterPro" id="IPR006162">
    <property type="entry name" value="Ppantetheine_attach_site"/>
</dbReference>
<dbReference type="Pfam" id="PF02801">
    <property type="entry name" value="Ketoacyl-synt_C"/>
    <property type="match status" value="1"/>
</dbReference>
<evidence type="ECO:0000256" key="7">
    <source>
        <dbReference type="ARBA" id="ARBA00023315"/>
    </source>
</evidence>
<feature type="domain" description="PKS/mFAS DH" evidence="12">
    <location>
        <begin position="931"/>
        <end position="1238"/>
    </location>
</feature>
<dbReference type="SMART" id="SM00827">
    <property type="entry name" value="PKS_AT"/>
    <property type="match status" value="1"/>
</dbReference>
<dbReference type="PROSITE" id="PS52004">
    <property type="entry name" value="KS3_2"/>
    <property type="match status" value="1"/>
</dbReference>
<dbReference type="OrthoDB" id="329835at2759"/>
<gene>
    <name evidence="13" type="ORF">BD289DRAFT_484972</name>
</gene>
<dbReference type="SUPFAM" id="SSF47336">
    <property type="entry name" value="ACP-like"/>
    <property type="match status" value="1"/>
</dbReference>
<dbReference type="InterPro" id="IPR013968">
    <property type="entry name" value="PKS_KR"/>
</dbReference>
<evidence type="ECO:0000256" key="6">
    <source>
        <dbReference type="ARBA" id="ARBA00023268"/>
    </source>
</evidence>
<dbReference type="InterPro" id="IPR014030">
    <property type="entry name" value="Ketoacyl_synth_N"/>
</dbReference>
<dbReference type="InterPro" id="IPR020841">
    <property type="entry name" value="PKS_Beta-ketoAc_synthase_dom"/>
</dbReference>
<feature type="compositionally biased region" description="Polar residues" evidence="9">
    <location>
        <begin position="1436"/>
        <end position="1460"/>
    </location>
</feature>
<dbReference type="InterPro" id="IPR032821">
    <property type="entry name" value="PKS_assoc"/>
</dbReference>
<dbReference type="Pfam" id="PF00109">
    <property type="entry name" value="ketoacyl-synt"/>
    <property type="match status" value="1"/>
</dbReference>
<evidence type="ECO:0000313" key="14">
    <source>
        <dbReference type="Proteomes" id="UP000241462"/>
    </source>
</evidence>
<dbReference type="InterPro" id="IPR016039">
    <property type="entry name" value="Thiolase-like"/>
</dbReference>
<dbReference type="SMART" id="SM00825">
    <property type="entry name" value="PKS_KS"/>
    <property type="match status" value="1"/>
</dbReference>
<keyword evidence="6" id="KW-0511">Multifunctional enzyme</keyword>
<dbReference type="Pfam" id="PF14765">
    <property type="entry name" value="PS-DH"/>
    <property type="match status" value="1"/>
</dbReference>
<dbReference type="InterPro" id="IPR049552">
    <property type="entry name" value="PKS_DH_N"/>
</dbReference>
<evidence type="ECO:0000256" key="8">
    <source>
        <dbReference type="PROSITE-ProRule" id="PRU01363"/>
    </source>
</evidence>
<feature type="domain" description="Ketosynthase family 3 (KS3)" evidence="11">
    <location>
        <begin position="5"/>
        <end position="434"/>
    </location>
</feature>
<keyword evidence="3" id="KW-0808">Transferase</keyword>
<organism evidence="13 14">
    <name type="scientific">Coniella lustricola</name>
    <dbReference type="NCBI Taxonomy" id="2025994"/>
    <lineage>
        <taxon>Eukaryota</taxon>
        <taxon>Fungi</taxon>
        <taxon>Dikarya</taxon>
        <taxon>Ascomycota</taxon>
        <taxon>Pezizomycotina</taxon>
        <taxon>Sordariomycetes</taxon>
        <taxon>Sordariomycetidae</taxon>
        <taxon>Diaporthales</taxon>
        <taxon>Schizoparmaceae</taxon>
        <taxon>Coniella</taxon>
    </lineage>
</organism>
<evidence type="ECO:0000256" key="2">
    <source>
        <dbReference type="ARBA" id="ARBA00022553"/>
    </source>
</evidence>
<dbReference type="Gene3D" id="1.10.1200.10">
    <property type="entry name" value="ACP-like"/>
    <property type="match status" value="1"/>
</dbReference>
<protein>
    <submittedName>
        <fullName evidence="13">Uncharacterized protein</fullName>
    </submittedName>
</protein>
<feature type="region of interest" description="N-terminal hotdog fold" evidence="8">
    <location>
        <begin position="931"/>
        <end position="1067"/>
    </location>
</feature>
<dbReference type="EMBL" id="KZ678530">
    <property type="protein sequence ID" value="PSR80443.1"/>
    <property type="molecule type" value="Genomic_DNA"/>
</dbReference>
<dbReference type="GO" id="GO:0016491">
    <property type="term" value="F:oxidoreductase activity"/>
    <property type="evidence" value="ECO:0007669"/>
    <property type="project" value="UniProtKB-KW"/>
</dbReference>
<dbReference type="Pfam" id="PF08659">
    <property type="entry name" value="KR"/>
    <property type="match status" value="1"/>
</dbReference>
<dbReference type="GO" id="GO:0031177">
    <property type="term" value="F:phosphopantetheine binding"/>
    <property type="evidence" value="ECO:0007669"/>
    <property type="project" value="InterPro"/>
</dbReference>
<dbReference type="InterPro" id="IPR016035">
    <property type="entry name" value="Acyl_Trfase/lysoPLipase"/>
</dbReference>
<dbReference type="InterPro" id="IPR029063">
    <property type="entry name" value="SAM-dependent_MTases_sf"/>
</dbReference>
<evidence type="ECO:0000256" key="9">
    <source>
        <dbReference type="SAM" id="MobiDB-lite"/>
    </source>
</evidence>
<dbReference type="Pfam" id="PF00550">
    <property type="entry name" value="PP-binding"/>
    <property type="match status" value="1"/>
</dbReference>
<dbReference type="InterPro" id="IPR013154">
    <property type="entry name" value="ADH-like_N"/>
</dbReference>
<dbReference type="CDD" id="cd05195">
    <property type="entry name" value="enoyl_red"/>
    <property type="match status" value="1"/>
</dbReference>
<dbReference type="PANTHER" id="PTHR43775:SF18">
    <property type="entry name" value="ENZYME, PUTATIVE (JCVI)-RELATED"/>
    <property type="match status" value="1"/>
</dbReference>
<dbReference type="Gene3D" id="3.40.366.10">
    <property type="entry name" value="Malonyl-Coenzyme A Acyl Carrier Protein, domain 2"/>
    <property type="match status" value="1"/>
</dbReference>
<dbReference type="GO" id="GO:1901336">
    <property type="term" value="P:lactone biosynthetic process"/>
    <property type="evidence" value="ECO:0007669"/>
    <property type="project" value="UniProtKB-ARBA"/>
</dbReference>
<keyword evidence="4" id="KW-0521">NADP</keyword>
<name>A0A2T3A086_9PEZI</name>
<dbReference type="InterPro" id="IPR050091">
    <property type="entry name" value="PKS_NRPS_Biosynth_Enz"/>
</dbReference>
<dbReference type="SUPFAM" id="SSF51735">
    <property type="entry name" value="NAD(P)-binding Rossmann-fold domains"/>
    <property type="match status" value="3"/>
</dbReference>
<dbReference type="STRING" id="2025994.A0A2T3A086"/>
<dbReference type="SMART" id="SM00826">
    <property type="entry name" value="PKS_DH"/>
    <property type="match status" value="1"/>
</dbReference>
<evidence type="ECO:0000259" key="12">
    <source>
        <dbReference type="PROSITE" id="PS52019"/>
    </source>
</evidence>
<keyword evidence="5" id="KW-0560">Oxidoreductase</keyword>
<dbReference type="InParanoid" id="A0A2T3A086"/>
<dbReference type="SMART" id="SM00822">
    <property type="entry name" value="PKS_KR"/>
    <property type="match status" value="1"/>
</dbReference>
<dbReference type="Gene3D" id="3.40.50.720">
    <property type="entry name" value="NAD(P)-binding Rossmann-like Domain"/>
    <property type="match status" value="3"/>
</dbReference>
<dbReference type="Gene3D" id="3.90.180.10">
    <property type="entry name" value="Medium-chain alcohol dehydrogenases, catalytic domain"/>
    <property type="match status" value="1"/>
</dbReference>
<feature type="region of interest" description="Disordered" evidence="9">
    <location>
        <begin position="1419"/>
        <end position="1467"/>
    </location>
</feature>
<keyword evidence="1" id="KW-0596">Phosphopantetheine</keyword>
<dbReference type="SMART" id="SM00823">
    <property type="entry name" value="PKS_PP"/>
    <property type="match status" value="1"/>
</dbReference>
<dbReference type="Pfam" id="PF13602">
    <property type="entry name" value="ADH_zinc_N_2"/>
    <property type="match status" value="1"/>
</dbReference>
<keyword evidence="7" id="KW-0012">Acyltransferase</keyword>
<dbReference type="Pfam" id="PF21089">
    <property type="entry name" value="PKS_DH_N"/>
    <property type="match status" value="1"/>
</dbReference>
<dbReference type="InterPro" id="IPR042104">
    <property type="entry name" value="PKS_dehydratase_sf"/>
</dbReference>
<dbReference type="GO" id="GO:0006633">
    <property type="term" value="P:fatty acid biosynthetic process"/>
    <property type="evidence" value="ECO:0007669"/>
    <property type="project" value="TreeGrafter"/>
</dbReference>
<dbReference type="Pfam" id="PF08240">
    <property type="entry name" value="ADH_N"/>
    <property type="match status" value="1"/>
</dbReference>
<evidence type="ECO:0000256" key="4">
    <source>
        <dbReference type="ARBA" id="ARBA00022857"/>
    </source>
</evidence>
<evidence type="ECO:0000259" key="11">
    <source>
        <dbReference type="PROSITE" id="PS52004"/>
    </source>
</evidence>
<dbReference type="InterPro" id="IPR020843">
    <property type="entry name" value="ER"/>
</dbReference>
<dbReference type="Pfam" id="PF16197">
    <property type="entry name" value="KAsynt_C_assoc"/>
    <property type="match status" value="1"/>
</dbReference>
<dbReference type="InterPro" id="IPR036736">
    <property type="entry name" value="ACP-like_sf"/>
</dbReference>
<dbReference type="PROSITE" id="PS50075">
    <property type="entry name" value="CARRIER"/>
    <property type="match status" value="1"/>
</dbReference>
<evidence type="ECO:0000313" key="13">
    <source>
        <dbReference type="EMBL" id="PSR80443.1"/>
    </source>
</evidence>
<feature type="domain" description="Carrier" evidence="10">
    <location>
        <begin position="2373"/>
        <end position="2449"/>
    </location>
</feature>
<dbReference type="Gene3D" id="3.10.129.110">
    <property type="entry name" value="Polyketide synthase dehydratase"/>
    <property type="match status" value="1"/>
</dbReference>
<dbReference type="InterPro" id="IPR020806">
    <property type="entry name" value="PKS_PP-bd"/>
</dbReference>
<dbReference type="InterPro" id="IPR014043">
    <property type="entry name" value="Acyl_transferase_dom"/>
</dbReference>
<feature type="active site" description="Proton acceptor; for dehydratase activity" evidence="8">
    <location>
        <position position="963"/>
    </location>
</feature>
<dbReference type="PROSITE" id="PS52019">
    <property type="entry name" value="PKS_MFAS_DH"/>
    <property type="match status" value="1"/>
</dbReference>
<keyword evidence="14" id="KW-1185">Reference proteome</keyword>
<feature type="region of interest" description="C-terminal hotdog fold" evidence="8">
    <location>
        <begin position="1079"/>
        <end position="1238"/>
    </location>
</feature>
<dbReference type="InterPro" id="IPR016036">
    <property type="entry name" value="Malonyl_transacylase_ACP-bd"/>
</dbReference>
<dbReference type="InterPro" id="IPR020807">
    <property type="entry name" value="PKS_DH"/>
</dbReference>
<dbReference type="SMART" id="SM00829">
    <property type="entry name" value="PKS_ER"/>
    <property type="match status" value="1"/>
</dbReference>
<dbReference type="InterPro" id="IPR009081">
    <property type="entry name" value="PP-bd_ACP"/>
</dbReference>
<dbReference type="InterPro" id="IPR036291">
    <property type="entry name" value="NAD(P)-bd_dom_sf"/>
</dbReference>
<dbReference type="Gene3D" id="3.30.70.3290">
    <property type="match status" value="1"/>
</dbReference>
<dbReference type="InterPro" id="IPR049551">
    <property type="entry name" value="PKS_DH_C"/>
</dbReference>
<feature type="compositionally biased region" description="Low complexity" evidence="9">
    <location>
        <begin position="1419"/>
        <end position="1434"/>
    </location>
</feature>
<feature type="active site" description="Proton donor; for dehydratase activity" evidence="8">
    <location>
        <position position="1144"/>
    </location>
</feature>
<dbReference type="PROSITE" id="PS00012">
    <property type="entry name" value="PHOSPHOPANTETHEINE"/>
    <property type="match status" value="1"/>
</dbReference>
<dbReference type="Pfam" id="PF00698">
    <property type="entry name" value="Acyl_transf_1"/>
    <property type="match status" value="1"/>
</dbReference>
<reference evidence="13 14" key="1">
    <citation type="journal article" date="2018" name="Mycol. Prog.">
        <title>Coniella lustricola, a new species from submerged detritus.</title>
        <authorList>
            <person name="Raudabaugh D.B."/>
            <person name="Iturriaga T."/>
            <person name="Carver A."/>
            <person name="Mondo S."/>
            <person name="Pangilinan J."/>
            <person name="Lipzen A."/>
            <person name="He G."/>
            <person name="Amirebrahimi M."/>
            <person name="Grigoriev I.V."/>
            <person name="Miller A.N."/>
        </authorList>
    </citation>
    <scope>NUCLEOTIDE SEQUENCE [LARGE SCALE GENOMIC DNA]</scope>
    <source>
        <strain evidence="13 14">B22-T-1</strain>
    </source>
</reference>
<dbReference type="InterPro" id="IPR057326">
    <property type="entry name" value="KR_dom"/>
</dbReference>
<dbReference type="InterPro" id="IPR001227">
    <property type="entry name" value="Ac_transferase_dom_sf"/>
</dbReference>
<dbReference type="FunFam" id="3.40.50.720:FF:000209">
    <property type="entry name" value="Polyketide synthase Pks12"/>
    <property type="match status" value="1"/>
</dbReference>
<dbReference type="InterPro" id="IPR049900">
    <property type="entry name" value="PKS_mFAS_DH"/>
</dbReference>
<sequence length="2454" mass="266458">MTHHQDPVAIIGFACRLPGGNDSPEKLWQFLEQGGIASRDVPETRYNLAGHYDASLKPGTNRPPGGMFLQGVDPADFDASFFEISGSEAVSMDPNQRQMLEVVFESLENAGLTLERVNGSSVACFVGSFATDYGELQNRDPLDRAPNHTIGIGRASMANRISYFLNVKGPSVTIDTACSGSMVGLHLAVKALHNREAEAAIVATSNMYLNPEHVQDVGSLGMAHSPTGLCHTFDVTADGYVKSEAVSGIIVKRLADALRDGDPIRGVIRGTASTSNGRTNGIAQPSSKEQAAAVRQAYATAGITDLNATAYLECHGTGTPAGDPIEVNGIGSVFAPSRAADKPLIIGSIKSNIGHSEPSAGSSGVIKTVLSIEKGLIPGTPSFINPNPKIDFVGNKVRASRNSIPWPDQPGVVRRASVNSFGYGGSNSHAIIEQAPLDRRAAHVSSYVAEQDLGFDDFDGELEGNSSDARPYTLVVSANDATSLSSNVDALCKHLVNPRVHVSLEDLAYTLSERRTGFFHRAFVTTRTTEIFPGDFSLSKKNVHVPRIGFVFTGQGAQWPQMGKDLVKFFPQTRAILENLDVVLQTLPNPPQWSLITELTESRTAEHLRQPEFSQPLVTALQICLLAVLEEWGIKPVSVVGHSSGEIAAAYTAGYLDRAGAIKAAFYRGRAAVNRKHEAESDVGMLAVGLGAETVAPFLEKHQSNVWIACFNSPSSLTISGRRQALETLAGEIKAAGHFARLLQVDLAYHSELMGVIGEEYDDLLKADSDFNCTEEPSSATMFSSVTASQQKGPTDSLYWKTNMVSPVRFSEALTAMISGPEHKPDFLIEIGPSGALAGPVSQVLKSLPGGANTTYTAAWSRGEEAVKAIFGVAGRMFNAGAQIDLARVNNYSENARVIVDLPNYKWNHSVKYWFENTASLDWRFKKWVPHDLIGNKVLGAPWQAPTWRKRLSLTDVPWLRDHAMGSDVLMPAAGFISMALEGMFQKHSSLNPDHAIDSPNQLAYRFRNIRFNRALVVDENKPIPVLLSLSVIPGSKDWHEFHVSTEVDGAIVEHCHGSVRVQDAVDEVLTATERAPLQNAASSKLWYKAQNEAGMGFGPAFQKITSIEATSGQLKCRTSLDLTPPKSKWDPQSYYPVHPAVLDACFQSVNPALVAGERSRIQDIMIPSILDDVLINTVPKGLSEGLALAEAVFTERGRKDQLKSYFGNISMHDPESGALIVRTRGLHITKLDVGPKADPHTFHSVTWKPDICTLTQDQLIHLQYDMPAGSRKIDNVLDLIAHKNPLMKVLEINLDHGDTSSLWFERPTSSVKSAYSKYDFASVDAKSLVSVEMEYESWRKTAFFLADPSQEALGLGSESTYDLVIIKTSSRAEVLENVLQELKPLLSQEAFTMLVSGPATTDAIDQVKVPPALEPSFESLASSDAESSSAGRSTHAVNTPMESRPVSGNVSPSPATSVKSDSERESEYFKKVDIDRPLHRQAFRQLFKANGVSDSVLEVDSLAEGGVTSFLARLSNSATSEVGQTMSEESKKLIVFRLDDSTPELSSPIRDAIEASGWTIEQRKSTALLPSDHAANMVVLVLDELFSPVLTRVDGAQWDTLKSLIGSGTRLLWVTKGAQHDRVTDPDRALVHGLFRVARREDPTAKLTVLDVQSGPSPATAWAIRRTLDQLWKGGDLVETEYVERDGLLHIQRVVPDMAVNTFRKAEVEGLESAVKGLHETDVQVRIHGERVGTLDFAWCEEEQSQPDLEPDFVEVEVKTVGVNFKDVATTMGIVPENEFTIGCECAGVVRRLGPNTTKFNIGDRVVVMSKGTYANRVRVPAGRAHIMPSWMSFEDAATIPLVYMTALYSLFNLGGLKEGQSVLIHSAAGGVGLAAIQLAQYKKAEIFVTVGTDEKRELLTQTYGIPPSHIFSSRNTKFAEQIMKATNGRGVDVILNSLIGELLDASWRICADGGTMVEIGKRDIVDRNSLSMEPFDRNCSFRAIDLSYTKHFTPEVSAKLLAEVFDLVEKRQVGPIHPITTYGFDAVPAALAYIRRGQHIGKIVITNGDADDVQLPIRPMIRQVQLQPDVSYLIVGGLKGLCGSLAIHMAYHGARHIIACSRSGLADEASARIVRNCHALGCEITEARGDVADGEFVRSTFKNAQPRIAGVIQGAMVLRDKPYETMTVQDYHTAIEAKVQGTWNLHRASTEVLAQSQPLDFFTMLSSVSGVIGNKGQANYAAGNTFLDAFASYRRELGLAANTVDLGAIQDVGYVAEVGSSLESRFDTSQWTPINEAVLRRILSYSILQQDRHQPINAASAAQLITGIAYPLKTSTSDMVGELRFSFLFGGGDDNDSAMEDGASGKDEADKAARAFRLMVEHAAPGADKAPMVQAAVALFQAQIIKVMRLETEVEPGKPLAAYGLDSLSAVELRGWARTKLGAELSTLDITNAASVVLLCEKMVEKVLTKPT</sequence>
<dbReference type="CDD" id="cd00833">
    <property type="entry name" value="PKS"/>
    <property type="match status" value="1"/>
</dbReference>
<dbReference type="Proteomes" id="UP000241462">
    <property type="component" value="Unassembled WGS sequence"/>
</dbReference>
<evidence type="ECO:0000259" key="10">
    <source>
        <dbReference type="PROSITE" id="PS50075"/>
    </source>
</evidence>
<dbReference type="InterPro" id="IPR011032">
    <property type="entry name" value="GroES-like_sf"/>
</dbReference>
<evidence type="ECO:0000256" key="3">
    <source>
        <dbReference type="ARBA" id="ARBA00022679"/>
    </source>
</evidence>
<dbReference type="PANTHER" id="PTHR43775">
    <property type="entry name" value="FATTY ACID SYNTHASE"/>
    <property type="match status" value="1"/>
</dbReference>
<keyword evidence="2" id="KW-0597">Phosphoprotein</keyword>
<accession>A0A2T3A086</accession>
<evidence type="ECO:0000256" key="1">
    <source>
        <dbReference type="ARBA" id="ARBA00022450"/>
    </source>
</evidence>
<dbReference type="SUPFAM" id="SSF50129">
    <property type="entry name" value="GroES-like"/>
    <property type="match status" value="1"/>
</dbReference>
<dbReference type="GO" id="GO:0044550">
    <property type="term" value="P:secondary metabolite biosynthetic process"/>
    <property type="evidence" value="ECO:0007669"/>
    <property type="project" value="TreeGrafter"/>
</dbReference>
<dbReference type="SUPFAM" id="SSF53901">
    <property type="entry name" value="Thiolase-like"/>
    <property type="match status" value="1"/>
</dbReference>
<evidence type="ECO:0000256" key="5">
    <source>
        <dbReference type="ARBA" id="ARBA00023002"/>
    </source>
</evidence>
<proteinExistence type="predicted"/>
<dbReference type="SUPFAM" id="SSF55048">
    <property type="entry name" value="Probable ACP-binding domain of malonyl-CoA ACP transacylase"/>
    <property type="match status" value="1"/>
</dbReference>